<dbReference type="STRING" id="92487.SAMN02745130_01777"/>
<organism evidence="1 2">
    <name type="scientific">Thiothrix eikelboomii</name>
    <dbReference type="NCBI Taxonomy" id="92487"/>
    <lineage>
        <taxon>Bacteria</taxon>
        <taxon>Pseudomonadati</taxon>
        <taxon>Pseudomonadota</taxon>
        <taxon>Gammaproteobacteria</taxon>
        <taxon>Thiotrichales</taxon>
        <taxon>Thiotrichaceae</taxon>
        <taxon>Thiothrix</taxon>
    </lineage>
</organism>
<accession>A0A1T4WJD2</accession>
<dbReference type="AlphaFoldDB" id="A0A1T4WJD2"/>
<dbReference type="InterPro" id="IPR045445">
    <property type="entry name" value="DUF6502"/>
</dbReference>
<dbReference type="RefSeq" id="WP_078922244.1">
    <property type="nucleotide sequence ID" value="NZ_FUYB01000006.1"/>
</dbReference>
<dbReference type="Pfam" id="PF20112">
    <property type="entry name" value="DUF6502"/>
    <property type="match status" value="1"/>
</dbReference>
<proteinExistence type="predicted"/>
<dbReference type="OrthoDB" id="6356376at2"/>
<evidence type="ECO:0000313" key="1">
    <source>
        <dbReference type="EMBL" id="SKA77297.1"/>
    </source>
</evidence>
<name>A0A1T4WJD2_9GAMM</name>
<sequence>MNTTLHQIVLHILRPLIRILHRKGLAFGEFSLLARKVYVETAEAALMQANEKATSSRIAISTGLTRKEVAQLRRHEAEQLVNLARYNRSVRVLGGWLNDPDFNTPTGQPRVLPLQGSCPSFEALVGRYSGDMPSRAMLRELLQTGVVSQADDETVSLVTNAYIPQGSETEQLSILATDVALLINTIHHNLLCATNDRHFQRKVSYDNLPLEVLPEFKQRVNEDAMALLVKFNTWLAQHDRDHNPTAGGTGRMRAGVGIYYFEEAVQAQTATSQQDHQDEV</sequence>
<dbReference type="Proteomes" id="UP000190460">
    <property type="component" value="Unassembled WGS sequence"/>
</dbReference>
<dbReference type="EMBL" id="FUYB01000006">
    <property type="protein sequence ID" value="SKA77297.1"/>
    <property type="molecule type" value="Genomic_DNA"/>
</dbReference>
<keyword evidence="2" id="KW-1185">Reference proteome</keyword>
<protein>
    <submittedName>
        <fullName evidence="1">Uncharacterized protein</fullName>
    </submittedName>
</protein>
<evidence type="ECO:0000313" key="2">
    <source>
        <dbReference type="Proteomes" id="UP000190460"/>
    </source>
</evidence>
<reference evidence="1 2" key="1">
    <citation type="submission" date="2017-02" db="EMBL/GenBank/DDBJ databases">
        <authorList>
            <person name="Peterson S.W."/>
        </authorList>
    </citation>
    <scope>NUCLEOTIDE SEQUENCE [LARGE SCALE GENOMIC DNA]</scope>
    <source>
        <strain evidence="1 2">ATCC 49788</strain>
    </source>
</reference>
<gene>
    <name evidence="1" type="ORF">SAMN02745130_01777</name>
</gene>